<reference evidence="6 7" key="1">
    <citation type="submission" date="2023-10" db="EMBL/GenBank/DDBJ databases">
        <title>Draft genome sequence of Xylaria bambusicola isolate GMP-LS, the root and basal stem rot pathogen of sugarcane in Indonesia.</title>
        <authorList>
            <person name="Selvaraj P."/>
            <person name="Muralishankar V."/>
            <person name="Muruganantham S."/>
            <person name="Sp S."/>
            <person name="Haryani S."/>
            <person name="Lau K.J.X."/>
            <person name="Naqvi N.I."/>
        </authorList>
    </citation>
    <scope>NUCLEOTIDE SEQUENCE [LARGE SCALE GENOMIC DNA]</scope>
    <source>
        <strain evidence="6">GMP-LS</strain>
    </source>
</reference>
<dbReference type="InterPro" id="IPR016166">
    <property type="entry name" value="FAD-bd_PCMH"/>
</dbReference>
<dbReference type="Gene3D" id="3.40.462.20">
    <property type="match status" value="1"/>
</dbReference>
<feature type="domain" description="FAD-binding PCMH-type" evidence="5">
    <location>
        <begin position="53"/>
        <end position="218"/>
    </location>
</feature>
<dbReference type="Proteomes" id="UP001305414">
    <property type="component" value="Unassembled WGS sequence"/>
</dbReference>
<dbReference type="AlphaFoldDB" id="A0AAN7V4T6"/>
<dbReference type="InterPro" id="IPR016169">
    <property type="entry name" value="FAD-bd_PCMH_sub2"/>
</dbReference>
<dbReference type="EMBL" id="JAWHQM010000104">
    <property type="protein sequence ID" value="KAK5637274.1"/>
    <property type="molecule type" value="Genomic_DNA"/>
</dbReference>
<evidence type="ECO:0000256" key="1">
    <source>
        <dbReference type="ARBA" id="ARBA00005466"/>
    </source>
</evidence>
<accession>A0AAN7V4T6</accession>
<dbReference type="SUPFAM" id="SSF56176">
    <property type="entry name" value="FAD-binding/transporter-associated domain-like"/>
    <property type="match status" value="1"/>
</dbReference>
<keyword evidence="4" id="KW-0560">Oxidoreductase</keyword>
<dbReference type="InterPro" id="IPR036318">
    <property type="entry name" value="FAD-bd_PCMH-like_sf"/>
</dbReference>
<evidence type="ECO:0000313" key="6">
    <source>
        <dbReference type="EMBL" id="KAK5637274.1"/>
    </source>
</evidence>
<dbReference type="GO" id="GO:0016491">
    <property type="term" value="F:oxidoreductase activity"/>
    <property type="evidence" value="ECO:0007669"/>
    <property type="project" value="UniProtKB-KW"/>
</dbReference>
<protein>
    <recommendedName>
        <fullName evidence="5">FAD-binding PCMH-type domain-containing protein</fullName>
    </recommendedName>
</protein>
<name>A0AAN7V4T6_9PEZI</name>
<dbReference type="PANTHER" id="PTHR42973">
    <property type="entry name" value="BINDING OXIDOREDUCTASE, PUTATIVE (AFU_ORTHOLOGUE AFUA_1G17690)-RELATED"/>
    <property type="match status" value="1"/>
</dbReference>
<evidence type="ECO:0000256" key="4">
    <source>
        <dbReference type="ARBA" id="ARBA00023002"/>
    </source>
</evidence>
<dbReference type="InterPro" id="IPR016167">
    <property type="entry name" value="FAD-bd_PCMH_sub1"/>
</dbReference>
<dbReference type="Gene3D" id="3.30.43.10">
    <property type="entry name" value="Uridine Diphospho-n-acetylenolpyruvylglucosamine Reductase, domain 2"/>
    <property type="match status" value="1"/>
</dbReference>
<proteinExistence type="inferred from homology"/>
<dbReference type="Pfam" id="PF01565">
    <property type="entry name" value="FAD_binding_4"/>
    <property type="match status" value="1"/>
</dbReference>
<dbReference type="PANTHER" id="PTHR42973:SF53">
    <property type="entry name" value="FAD-BINDING PCMH-TYPE DOMAIN-CONTAINING PROTEIN-RELATED"/>
    <property type="match status" value="1"/>
</dbReference>
<dbReference type="GO" id="GO:0071949">
    <property type="term" value="F:FAD binding"/>
    <property type="evidence" value="ECO:0007669"/>
    <property type="project" value="InterPro"/>
</dbReference>
<dbReference type="InterPro" id="IPR050416">
    <property type="entry name" value="FAD-linked_Oxidoreductase"/>
</dbReference>
<gene>
    <name evidence="6" type="ORF">RRF57_012986</name>
</gene>
<organism evidence="6 7">
    <name type="scientific">Xylaria bambusicola</name>
    <dbReference type="NCBI Taxonomy" id="326684"/>
    <lineage>
        <taxon>Eukaryota</taxon>
        <taxon>Fungi</taxon>
        <taxon>Dikarya</taxon>
        <taxon>Ascomycota</taxon>
        <taxon>Pezizomycotina</taxon>
        <taxon>Sordariomycetes</taxon>
        <taxon>Xylariomycetidae</taxon>
        <taxon>Xylariales</taxon>
        <taxon>Xylariaceae</taxon>
        <taxon>Xylaria</taxon>
    </lineage>
</organism>
<sequence>MLHSQKAKAHAACHALLAALPGQVYLPDSHDWHIASTELTNLYHAVEIWSKTCVLTPQCVFEPKTTLDLSNGVKLIKEHESLFAVRSGGHMAVPGAQSVDQGVMISMSNFHTKTLIRITLSPRLGPDNSGSTLAVNGGRYPMVGVGGVLLGGGMGYFAGQRGWSVDDIVGWEVVLADGSIVDVTASSDDPYSDLAWALRGGHNHFGIVTRFDMRTFPAGPAYGGLVAYGAAAEEQFFASLDAVYATTCRWGMGAGIPERLHNFTSIASEHVVFGSTELHDSWIDIPRSLASMATRDDRTLFWAITFKADRRAIDIVTELFYAGAVNELKHVEGLSLAISFQPLTVPYLTASKMKAGNLMGLDPDKDSGHFAGILFPTWKFEKDDEAVYGFTRKAAMAMEEQLRKLDLFNHTFTSMMQPRDRNLFGTHLARLQEIRAKYDPDGFIRDYLQHGFELASPGSPRSHGEL</sequence>
<comment type="caution">
    <text evidence="6">The sequence shown here is derived from an EMBL/GenBank/DDBJ whole genome shotgun (WGS) entry which is preliminary data.</text>
</comment>
<evidence type="ECO:0000256" key="2">
    <source>
        <dbReference type="ARBA" id="ARBA00022630"/>
    </source>
</evidence>
<keyword evidence="7" id="KW-1185">Reference proteome</keyword>
<evidence type="ECO:0000259" key="5">
    <source>
        <dbReference type="PROSITE" id="PS51387"/>
    </source>
</evidence>
<dbReference type="InterPro" id="IPR006094">
    <property type="entry name" value="Oxid_FAD_bind_N"/>
</dbReference>
<dbReference type="PROSITE" id="PS51387">
    <property type="entry name" value="FAD_PCMH"/>
    <property type="match status" value="1"/>
</dbReference>
<comment type="similarity">
    <text evidence="1">Belongs to the oxygen-dependent FAD-linked oxidoreductase family.</text>
</comment>
<keyword evidence="3" id="KW-0274">FAD</keyword>
<dbReference type="Gene3D" id="3.30.465.10">
    <property type="match status" value="1"/>
</dbReference>
<evidence type="ECO:0000313" key="7">
    <source>
        <dbReference type="Proteomes" id="UP001305414"/>
    </source>
</evidence>
<evidence type="ECO:0000256" key="3">
    <source>
        <dbReference type="ARBA" id="ARBA00022827"/>
    </source>
</evidence>
<keyword evidence="2" id="KW-0285">Flavoprotein</keyword>